<dbReference type="Proteomes" id="UP000294933">
    <property type="component" value="Unassembled WGS sequence"/>
</dbReference>
<feature type="compositionally biased region" description="Pro residues" evidence="2">
    <location>
        <begin position="275"/>
        <end position="289"/>
    </location>
</feature>
<name>A0A4Y7PFH7_9AGAM</name>
<feature type="region of interest" description="Disordered" evidence="2">
    <location>
        <begin position="376"/>
        <end position="399"/>
    </location>
</feature>
<dbReference type="Gene3D" id="3.40.50.1010">
    <property type="entry name" value="5'-nuclease"/>
    <property type="match status" value="1"/>
</dbReference>
<sequence>MGVHGLTTFLRENKRSLCTTTTLESRNAAKLAKDTPTASPESLVVDGWSFIYTLHADAGLPWVYGGEYAEFTRLVTAVVEAWIAVGIRPIFVFDGAYPTAKFPTAIRRLQASHISPAQLLFRTSPAARGTPSFLNASANKIIPPMLLEATLAGLSAVAAPLSLSAEDGDGGDGGGGRRGIEVHMADGEADTHVVALAARLGARVAGLDSDFAVMTAEGYMGYVPLDELVWSTVTEADPEPRAMDDEVDGDDGFTPARTPKSKKRPPKSALERGLIPPPFLPPSSPPPTSPNTLPSQTHTHTQILTLTFPTYTPQTLASHISLPPPLLPLLGALLGNDYTSPPHRALFSRSGRLGPAQRVGWVSGILAGLLQAPPSATGNAANNVKSNASGKGKEKGRKRPGSVLELIQFAVAEMIGPNSNVVSAGEQAGIVERIVDGTLMHAINVDDIHPPDRETAAAEFDVDGLDAPPCCALHTPSTCPLSLSFLSPTPSSPLLSPDQRPALAQYLRDHNHALLHPLLLDVLTTRTAWPDLGLEDPDRRSAAREHSDEEDVDVEVLRGALRRLNPDPSSSSSSADDDPPNDVQEIVQDQDQEPTEEKKKTKRLPAVITEYIRKGSRIVPEEVVVPSLYDLFDEVGFTPSSQSSPDISSTPTPKPIPIILHPTPTRLTALLALQHSNTPPITSLNPEWLRPVLAVRAAVRAAAESAGDGNGNGGTMERWTRSEAVAGVMAFASPPGVGNGNGNGNGNENEKMIPIEPRAIQRTAHLLSALDAVSSLASALRVSDNLPLCVSRFSGMRFHTLLSAQTTHPSRSFPGLDGVDDASDSASVSVSAASESDFGDYSTGTESTAGESRDGLDDVISATIDGLEAFFAPDAVPGGRKGKKARKRANLIGGVKSGNGNMNMAVRGGMYGLLADLGDE</sequence>
<comment type="similarity">
    <text evidence="1">Belongs to the asteroid family.</text>
</comment>
<gene>
    <name evidence="3" type="ORF">BD410DRAFT_833243</name>
</gene>
<dbReference type="SUPFAM" id="SSF88723">
    <property type="entry name" value="PIN domain-like"/>
    <property type="match status" value="1"/>
</dbReference>
<dbReference type="VEuPathDB" id="FungiDB:BD410DRAFT_833243"/>
<feature type="compositionally biased region" description="Basic and acidic residues" evidence="2">
    <location>
        <begin position="536"/>
        <end position="547"/>
    </location>
</feature>
<dbReference type="EMBL" id="ML170461">
    <property type="protein sequence ID" value="TDL13798.1"/>
    <property type="molecule type" value="Genomic_DNA"/>
</dbReference>
<evidence type="ECO:0000313" key="4">
    <source>
        <dbReference type="Proteomes" id="UP000294933"/>
    </source>
</evidence>
<evidence type="ECO:0000256" key="2">
    <source>
        <dbReference type="SAM" id="MobiDB-lite"/>
    </source>
</evidence>
<keyword evidence="4" id="KW-1185">Reference proteome</keyword>
<organism evidence="3 4">
    <name type="scientific">Rickenella mellea</name>
    <dbReference type="NCBI Taxonomy" id="50990"/>
    <lineage>
        <taxon>Eukaryota</taxon>
        <taxon>Fungi</taxon>
        <taxon>Dikarya</taxon>
        <taxon>Basidiomycota</taxon>
        <taxon>Agaricomycotina</taxon>
        <taxon>Agaricomycetes</taxon>
        <taxon>Hymenochaetales</taxon>
        <taxon>Rickenellaceae</taxon>
        <taxon>Rickenella</taxon>
    </lineage>
</organism>
<feature type="region of interest" description="Disordered" evidence="2">
    <location>
        <begin position="239"/>
        <end position="296"/>
    </location>
</feature>
<protein>
    <recommendedName>
        <fullName evidence="5">PIN domain-like protein</fullName>
    </recommendedName>
</protein>
<dbReference type="InterPro" id="IPR026832">
    <property type="entry name" value="Asteroid"/>
</dbReference>
<evidence type="ECO:0008006" key="5">
    <source>
        <dbReference type="Google" id="ProtNLM"/>
    </source>
</evidence>
<dbReference type="AlphaFoldDB" id="A0A4Y7PFH7"/>
<dbReference type="PANTHER" id="PTHR15665:SF1">
    <property type="entry name" value="PROTEIN ASTEROID HOMOLOG 1"/>
    <property type="match status" value="1"/>
</dbReference>
<dbReference type="InterPro" id="IPR019974">
    <property type="entry name" value="XPG_CS"/>
</dbReference>
<dbReference type="InterPro" id="IPR029060">
    <property type="entry name" value="PIN-like_dom_sf"/>
</dbReference>
<dbReference type="GO" id="GO:0016788">
    <property type="term" value="F:hydrolase activity, acting on ester bonds"/>
    <property type="evidence" value="ECO:0007669"/>
    <property type="project" value="InterPro"/>
</dbReference>
<accession>A0A4Y7PFH7</accession>
<reference evidence="3 4" key="1">
    <citation type="submission" date="2018-06" db="EMBL/GenBank/DDBJ databases">
        <title>A transcriptomic atlas of mushroom development highlights an independent origin of complex multicellularity.</title>
        <authorList>
            <consortium name="DOE Joint Genome Institute"/>
            <person name="Krizsan K."/>
            <person name="Almasi E."/>
            <person name="Merenyi Z."/>
            <person name="Sahu N."/>
            <person name="Viragh M."/>
            <person name="Koszo T."/>
            <person name="Mondo S."/>
            <person name="Kiss B."/>
            <person name="Balint B."/>
            <person name="Kues U."/>
            <person name="Barry K."/>
            <person name="Hegedus J.C."/>
            <person name="Henrissat B."/>
            <person name="Johnson J."/>
            <person name="Lipzen A."/>
            <person name="Ohm R."/>
            <person name="Nagy I."/>
            <person name="Pangilinan J."/>
            <person name="Yan J."/>
            <person name="Xiong Y."/>
            <person name="Grigoriev I.V."/>
            <person name="Hibbett D.S."/>
            <person name="Nagy L.G."/>
        </authorList>
    </citation>
    <scope>NUCLEOTIDE SEQUENCE [LARGE SCALE GENOMIC DNA]</scope>
    <source>
        <strain evidence="3 4">SZMC22713</strain>
    </source>
</reference>
<dbReference type="OrthoDB" id="25987at2759"/>
<dbReference type="STRING" id="50990.A0A4Y7PFH7"/>
<feature type="region of interest" description="Disordered" evidence="2">
    <location>
        <begin position="530"/>
        <end position="602"/>
    </location>
</feature>
<dbReference type="PANTHER" id="PTHR15665">
    <property type="entry name" value="ASTEROID PROTEIN"/>
    <property type="match status" value="1"/>
</dbReference>
<feature type="compositionally biased region" description="Polar residues" evidence="2">
    <location>
        <begin position="376"/>
        <end position="389"/>
    </location>
</feature>
<evidence type="ECO:0000313" key="3">
    <source>
        <dbReference type="EMBL" id="TDL13798.1"/>
    </source>
</evidence>
<proteinExistence type="inferred from homology"/>
<evidence type="ECO:0000256" key="1">
    <source>
        <dbReference type="ARBA" id="ARBA00007398"/>
    </source>
</evidence>
<dbReference type="PROSITE" id="PS00841">
    <property type="entry name" value="XPG_1"/>
    <property type="match status" value="1"/>
</dbReference>